<comment type="caution">
    <text evidence="2">The sequence shown here is derived from an EMBL/GenBank/DDBJ whole genome shotgun (WGS) entry which is preliminary data.</text>
</comment>
<dbReference type="InterPro" id="IPR019734">
    <property type="entry name" value="TPR_rpt"/>
</dbReference>
<name>A0A9X2XTR9_9BACT</name>
<accession>A0A9X2XTR9</accession>
<proteinExistence type="predicted"/>
<reference evidence="2" key="1">
    <citation type="submission" date="2022-09" db="EMBL/GenBank/DDBJ databases">
        <authorList>
            <person name="Yuan C."/>
            <person name="Ke Z."/>
        </authorList>
    </citation>
    <scope>NUCLEOTIDE SEQUENCE</scope>
    <source>
        <strain evidence="2">LB-8</strain>
    </source>
</reference>
<dbReference type="AlphaFoldDB" id="A0A9X2XTR9"/>
<evidence type="ECO:0000256" key="1">
    <source>
        <dbReference type="PROSITE-ProRule" id="PRU00339"/>
    </source>
</evidence>
<evidence type="ECO:0000313" key="2">
    <source>
        <dbReference type="EMBL" id="MCU7547533.1"/>
    </source>
</evidence>
<dbReference type="InterPro" id="IPR021314">
    <property type="entry name" value="DUF2911"/>
</dbReference>
<evidence type="ECO:0000313" key="3">
    <source>
        <dbReference type="Proteomes" id="UP001155483"/>
    </source>
</evidence>
<dbReference type="EMBL" id="JAOTIF010000001">
    <property type="protein sequence ID" value="MCU7547533.1"/>
    <property type="molecule type" value="Genomic_DNA"/>
</dbReference>
<dbReference type="Pfam" id="PF11138">
    <property type="entry name" value="DUF2911"/>
    <property type="match status" value="1"/>
</dbReference>
<feature type="repeat" description="TPR" evidence="1">
    <location>
        <begin position="282"/>
        <end position="315"/>
    </location>
</feature>
<dbReference type="RefSeq" id="WP_279294980.1">
    <property type="nucleotide sequence ID" value="NZ_JAOTIF010000001.1"/>
</dbReference>
<reference evidence="2" key="2">
    <citation type="submission" date="2023-04" db="EMBL/GenBank/DDBJ databases">
        <title>Paracnuella aquatica gen. nov., sp. nov., a member of the family Chitinophagaceae isolated from a hot spring.</title>
        <authorList>
            <person name="Wang C."/>
        </authorList>
    </citation>
    <scope>NUCLEOTIDE SEQUENCE</scope>
    <source>
        <strain evidence="2">LB-8</strain>
    </source>
</reference>
<keyword evidence="1" id="KW-0802">TPR repeat</keyword>
<gene>
    <name evidence="2" type="ORF">OCK74_00330</name>
</gene>
<dbReference type="InterPro" id="IPR011990">
    <property type="entry name" value="TPR-like_helical_dom_sf"/>
</dbReference>
<dbReference type="Proteomes" id="UP001155483">
    <property type="component" value="Unassembled WGS sequence"/>
</dbReference>
<dbReference type="Pfam" id="PF13181">
    <property type="entry name" value="TPR_8"/>
    <property type="match status" value="1"/>
</dbReference>
<dbReference type="SUPFAM" id="SSF48452">
    <property type="entry name" value="TPR-like"/>
    <property type="match status" value="1"/>
</dbReference>
<organism evidence="2 3">
    <name type="scientific">Paraflavisolibacter caeni</name>
    <dbReference type="NCBI Taxonomy" id="2982496"/>
    <lineage>
        <taxon>Bacteria</taxon>
        <taxon>Pseudomonadati</taxon>
        <taxon>Bacteroidota</taxon>
        <taxon>Chitinophagia</taxon>
        <taxon>Chitinophagales</taxon>
        <taxon>Chitinophagaceae</taxon>
        <taxon>Paraflavisolibacter</taxon>
    </lineage>
</organism>
<protein>
    <submittedName>
        <fullName evidence="2">DUF2911 domain-containing protein</fullName>
    </submittedName>
</protein>
<dbReference type="PROSITE" id="PS50005">
    <property type="entry name" value="TPR"/>
    <property type="match status" value="1"/>
</dbReference>
<dbReference type="Gene3D" id="1.25.40.10">
    <property type="entry name" value="Tetratricopeptide repeat domain"/>
    <property type="match status" value="1"/>
</dbReference>
<sequence length="331" mass="36835">MPSPAAMVSQTIGISTVTVNYSRPSVRGREIWGSLVPYGWNKQGFGSNNEAPWRAGANENTTITFTHDAEVEGHKIPAGTYGLFYAINKDNTGEVILSKDSKSWGSFWYNPERDAMRANIQLRTIPMTERLTYEFDSITKNTAELLLNWEKKQFPVKIQFAVDEIVIANAEEELKGPLGFTWQGYASAANYAIQNKVYADKALAWIDQAIAQNRNFTTLSIKARLLKEAGKTAEADQLMKEGVAIATENELNTYGYQLLASGEIDKAIEMFKLNTQRHPQSANTWDSLGEGYATKGDKKNAIANFKKSLSMNPPPNVRANSEKFLKQLGAM</sequence>
<keyword evidence="3" id="KW-1185">Reference proteome</keyword>